<protein>
    <submittedName>
        <fullName evidence="1">Uncharacterized protein</fullName>
    </submittedName>
</protein>
<sequence length="224" mass="24483">MQEFSQSMTVSVGKLGSGIGDSFKAVFDSNASQGTPSVAPFNMTLAAENLFESLGIGVGTDDSMDMVRLSFWLNTAAVLTFIWREWPVYWSPRTPLSNRLAGTRNFFMVRRIHKFVGASAGLVSKAAARVGKALPGDHFKSMISEELRGAQAEFESMVASVQDNFDASASTSSMHSQLGQYNPQLFDSKDDARNVYTPPDTSRLVELVLSKDNLQRGPLQTARV</sequence>
<reference evidence="1" key="1">
    <citation type="submission" date="2021-01" db="EMBL/GenBank/DDBJ databases">
        <authorList>
            <person name="Corre E."/>
            <person name="Pelletier E."/>
            <person name="Niang G."/>
            <person name="Scheremetjew M."/>
            <person name="Finn R."/>
            <person name="Kale V."/>
            <person name="Holt S."/>
            <person name="Cochrane G."/>
            <person name="Meng A."/>
            <person name="Brown T."/>
            <person name="Cohen L."/>
        </authorList>
    </citation>
    <scope>NUCLEOTIDE SEQUENCE</scope>
    <source>
        <strain evidence="1">RCC1130</strain>
    </source>
</reference>
<name>A0A7S0IPR5_9EUKA</name>
<dbReference type="EMBL" id="HBER01006936">
    <property type="protein sequence ID" value="CAD8528208.1"/>
    <property type="molecule type" value="Transcribed_RNA"/>
</dbReference>
<dbReference type="AlphaFoldDB" id="A0A7S0IPR5"/>
<gene>
    <name evidence="1" type="ORF">CLEP1334_LOCUS3429</name>
</gene>
<proteinExistence type="predicted"/>
<evidence type="ECO:0000313" key="1">
    <source>
        <dbReference type="EMBL" id="CAD8528208.1"/>
    </source>
</evidence>
<organism evidence="1">
    <name type="scientific">Calcidiscus leptoporus</name>
    <dbReference type="NCBI Taxonomy" id="127549"/>
    <lineage>
        <taxon>Eukaryota</taxon>
        <taxon>Haptista</taxon>
        <taxon>Haptophyta</taxon>
        <taxon>Prymnesiophyceae</taxon>
        <taxon>Coccolithales</taxon>
        <taxon>Calcidiscaceae</taxon>
        <taxon>Calcidiscus</taxon>
    </lineage>
</organism>
<accession>A0A7S0IPR5</accession>